<dbReference type="Pfam" id="PF00144">
    <property type="entry name" value="Beta-lactamase"/>
    <property type="match status" value="1"/>
</dbReference>
<accession>A0A846XPH0</accession>
<proteinExistence type="predicted"/>
<dbReference type="Gene3D" id="3.40.710.10">
    <property type="entry name" value="DD-peptidase/beta-lactamase superfamily"/>
    <property type="match status" value="1"/>
</dbReference>
<dbReference type="EMBL" id="JAAXOO010000007">
    <property type="protein sequence ID" value="NKY36586.1"/>
    <property type="molecule type" value="Genomic_DNA"/>
</dbReference>
<dbReference type="Proteomes" id="UP000565715">
    <property type="component" value="Unassembled WGS sequence"/>
</dbReference>
<evidence type="ECO:0000313" key="2">
    <source>
        <dbReference type="EMBL" id="NKY36586.1"/>
    </source>
</evidence>
<evidence type="ECO:0000313" key="3">
    <source>
        <dbReference type="Proteomes" id="UP000565715"/>
    </source>
</evidence>
<gene>
    <name evidence="2" type="ORF">HGA13_26460</name>
</gene>
<dbReference type="AlphaFoldDB" id="A0A846XPH0"/>
<dbReference type="PANTHER" id="PTHR43319:SF3">
    <property type="entry name" value="BETA-LACTAMASE-RELATED DOMAIN-CONTAINING PROTEIN"/>
    <property type="match status" value="1"/>
</dbReference>
<organism evidence="2 3">
    <name type="scientific">Nocardia speluncae</name>
    <dbReference type="NCBI Taxonomy" id="419477"/>
    <lineage>
        <taxon>Bacteria</taxon>
        <taxon>Bacillati</taxon>
        <taxon>Actinomycetota</taxon>
        <taxon>Actinomycetes</taxon>
        <taxon>Mycobacteriales</taxon>
        <taxon>Nocardiaceae</taxon>
        <taxon>Nocardia</taxon>
    </lineage>
</organism>
<evidence type="ECO:0000259" key="1">
    <source>
        <dbReference type="Pfam" id="PF00144"/>
    </source>
</evidence>
<dbReference type="SUPFAM" id="SSF56601">
    <property type="entry name" value="beta-lactamase/transpeptidase-like"/>
    <property type="match status" value="1"/>
</dbReference>
<dbReference type="RefSeq" id="WP_068038695.1">
    <property type="nucleotide sequence ID" value="NZ_JAAXOO010000007.1"/>
</dbReference>
<sequence>MSSVAYSGTAGAGFGRLTSAFTRVYGGRKGVGAALAVYRHGEPILDIWTGESAPGQPWTHDTGAMVFSATKAIASTVVHRLADRGLIDYDAPVAEYWPEFGCNKKDCITVRQVLTHSAGLSGVGTLAAHGSELLDHELMAQRLAAATPDRLLGVPAYHAMTYGWLLAGLARAVTGASMKQLFQQEVAQPLGTEGIHLGRPPAGSITLAAESFGTGFAFAGTPHGSRLVTLLQSIPGVLGVSSRSLFIPGAEAILAGPNPPVLDSEMPAANGVCTANGLAAMYEPLACDGMAGGQRYLSGATMQAIRRIERYRPDTGLFLYMGPLWHLGYHSMPTVGAPRGFGHIGLGGSFGWADPDSGLSVGFAHNRLSLDMMAVDQPAFAWLLPLVVGGARSARRIARRAPREAAA</sequence>
<dbReference type="PANTHER" id="PTHR43319">
    <property type="entry name" value="BETA-LACTAMASE-RELATED"/>
    <property type="match status" value="1"/>
</dbReference>
<keyword evidence="3" id="KW-1185">Reference proteome</keyword>
<dbReference type="InterPro" id="IPR052907">
    <property type="entry name" value="Beta-lactamase/esterase"/>
</dbReference>
<protein>
    <submittedName>
        <fullName evidence="2">Beta-lactamase family protein</fullName>
    </submittedName>
</protein>
<dbReference type="InterPro" id="IPR001466">
    <property type="entry name" value="Beta-lactam-related"/>
</dbReference>
<reference evidence="2 3" key="1">
    <citation type="submission" date="2020-04" db="EMBL/GenBank/DDBJ databases">
        <title>MicrobeNet Type strains.</title>
        <authorList>
            <person name="Nicholson A.C."/>
        </authorList>
    </citation>
    <scope>NUCLEOTIDE SEQUENCE [LARGE SCALE GENOMIC DNA]</scope>
    <source>
        <strain evidence="2 3">DSM 45078</strain>
    </source>
</reference>
<name>A0A846XPH0_9NOCA</name>
<dbReference type="InterPro" id="IPR012338">
    <property type="entry name" value="Beta-lactam/transpept-like"/>
</dbReference>
<comment type="caution">
    <text evidence="2">The sequence shown here is derived from an EMBL/GenBank/DDBJ whole genome shotgun (WGS) entry which is preliminary data.</text>
</comment>
<feature type="domain" description="Beta-lactamase-related" evidence="1">
    <location>
        <begin position="28"/>
        <end position="376"/>
    </location>
</feature>